<evidence type="ECO:0000256" key="5">
    <source>
        <dbReference type="ARBA" id="ARBA00023136"/>
    </source>
</evidence>
<dbReference type="InterPro" id="IPR024989">
    <property type="entry name" value="MFS_assoc_dom"/>
</dbReference>
<sequence>MMATLDKPSTPGTRTSDGGGAPPPGLMYGAVYGAFGAMQPFLAVQLEKERGLTASHLGRLASACALASFVSSAVASVTADRTRRHRDLLRGACLLAASLAPLLPLLPASPLPLCFLVLLLVDDAVMEDLGAANKKHEYGRHRMWGSIGFGVASGLMGWWLTFHEWVWSLWVFAAAMVGLASIFHYSNMRFPTGRPQVQYAQILTLLTSFRFQCFLAAIFVFGLSHSVASGFLFLFLRDLGATESLMGVATIAQTLAEIPVMFWSGHMLSRYGSRAVIVASMVLYGLRMLGTTFLSPDNTTALVLPLQLLGGLAFGLAWPAGLNHVNALAASIASPSLGATAQVVGSGVFGSLSGFVGGLVGGWAYQALGPRQLFHGLGVLLISTAICFFLIERAITPSRNESDTRAK</sequence>
<dbReference type="PANTHER" id="PTHR16172">
    <property type="entry name" value="MAJOR FACILITATOR SUPERFAMILY DOMAIN-CONTAINING PROTEIN 6-LIKE"/>
    <property type="match status" value="1"/>
</dbReference>
<evidence type="ECO:0000256" key="6">
    <source>
        <dbReference type="SAM" id="MobiDB-lite"/>
    </source>
</evidence>
<dbReference type="SUPFAM" id="SSF103473">
    <property type="entry name" value="MFS general substrate transporter"/>
    <property type="match status" value="1"/>
</dbReference>
<dbReference type="KEGG" id="acan:ACA1_208570"/>
<feature type="transmembrane region" description="Helical" evidence="7">
    <location>
        <begin position="56"/>
        <end position="79"/>
    </location>
</feature>
<feature type="transmembrane region" description="Helical" evidence="7">
    <location>
        <begin position="26"/>
        <end position="44"/>
    </location>
</feature>
<dbReference type="VEuPathDB" id="AmoebaDB:ACA1_208570"/>
<dbReference type="GO" id="GO:0016020">
    <property type="term" value="C:membrane"/>
    <property type="evidence" value="ECO:0007669"/>
    <property type="project" value="UniProtKB-SubCell"/>
</dbReference>
<evidence type="ECO:0000256" key="4">
    <source>
        <dbReference type="ARBA" id="ARBA00022989"/>
    </source>
</evidence>
<dbReference type="InterPro" id="IPR020846">
    <property type="entry name" value="MFS_dom"/>
</dbReference>
<feature type="region of interest" description="Disordered" evidence="6">
    <location>
        <begin position="1"/>
        <end position="22"/>
    </location>
</feature>
<dbReference type="OrthoDB" id="515887at2759"/>
<dbReference type="PANTHER" id="PTHR16172:SF41">
    <property type="entry name" value="MAJOR FACILITATOR SUPERFAMILY DOMAIN-CONTAINING PROTEIN 6-LIKE"/>
    <property type="match status" value="1"/>
</dbReference>
<dbReference type="OMA" id="IAFPYWT"/>
<keyword evidence="3 7" id="KW-0812">Transmembrane</keyword>
<keyword evidence="10" id="KW-1185">Reference proteome</keyword>
<dbReference type="AlphaFoldDB" id="L8GYE3"/>
<evidence type="ECO:0000313" key="9">
    <source>
        <dbReference type="EMBL" id="ELR17977.1"/>
    </source>
</evidence>
<keyword evidence="4 7" id="KW-1133">Transmembrane helix</keyword>
<evidence type="ECO:0000256" key="3">
    <source>
        <dbReference type="ARBA" id="ARBA00022692"/>
    </source>
</evidence>
<evidence type="ECO:0000256" key="7">
    <source>
        <dbReference type="SAM" id="Phobius"/>
    </source>
</evidence>
<dbReference type="InterPro" id="IPR051717">
    <property type="entry name" value="MFS_MFSD6"/>
</dbReference>
<dbReference type="InterPro" id="IPR036259">
    <property type="entry name" value="MFS_trans_sf"/>
</dbReference>
<reference evidence="9 10" key="1">
    <citation type="journal article" date="2013" name="Genome Biol.">
        <title>Genome of Acanthamoeba castellanii highlights extensive lateral gene transfer and early evolution of tyrosine kinase signaling.</title>
        <authorList>
            <person name="Clarke M."/>
            <person name="Lohan A.J."/>
            <person name="Liu B."/>
            <person name="Lagkouvardos I."/>
            <person name="Roy S."/>
            <person name="Zafar N."/>
            <person name="Bertelli C."/>
            <person name="Schilde C."/>
            <person name="Kianianmomeni A."/>
            <person name="Burglin T.R."/>
            <person name="Frech C."/>
            <person name="Turcotte B."/>
            <person name="Kopec K.O."/>
            <person name="Synnott J.M."/>
            <person name="Choo C."/>
            <person name="Paponov I."/>
            <person name="Finkler A."/>
            <person name="Soon Heng Tan C."/>
            <person name="Hutchins A.P."/>
            <person name="Weinmeier T."/>
            <person name="Rattei T."/>
            <person name="Chu J.S."/>
            <person name="Gimenez G."/>
            <person name="Irimia M."/>
            <person name="Rigden D.J."/>
            <person name="Fitzpatrick D.A."/>
            <person name="Lorenzo-Morales J."/>
            <person name="Bateman A."/>
            <person name="Chiu C.H."/>
            <person name="Tang P."/>
            <person name="Hegemann P."/>
            <person name="Fromm H."/>
            <person name="Raoult D."/>
            <person name="Greub G."/>
            <person name="Miranda-Saavedra D."/>
            <person name="Chen N."/>
            <person name="Nash P."/>
            <person name="Ginger M.L."/>
            <person name="Horn M."/>
            <person name="Schaap P."/>
            <person name="Caler L."/>
            <person name="Loftus B."/>
        </authorList>
    </citation>
    <scope>NUCLEOTIDE SEQUENCE [LARGE SCALE GENOMIC DNA]</scope>
    <source>
        <strain evidence="9 10">Neff</strain>
    </source>
</reference>
<dbReference type="Proteomes" id="UP000011083">
    <property type="component" value="Unassembled WGS sequence"/>
</dbReference>
<gene>
    <name evidence="9" type="ORF">ACA1_208570</name>
</gene>
<feature type="transmembrane region" description="Helical" evidence="7">
    <location>
        <begin position="244"/>
        <end position="263"/>
    </location>
</feature>
<comment type="similarity">
    <text evidence="2">Belongs to the major facilitator superfamily. MFSD6 family.</text>
</comment>
<dbReference type="PROSITE" id="PS50850">
    <property type="entry name" value="MFS"/>
    <property type="match status" value="1"/>
</dbReference>
<dbReference type="Gene3D" id="1.20.1250.20">
    <property type="entry name" value="MFS general substrate transporter like domains"/>
    <property type="match status" value="2"/>
</dbReference>
<feature type="transmembrane region" description="Helical" evidence="7">
    <location>
        <begin position="301"/>
        <end position="322"/>
    </location>
</feature>
<proteinExistence type="inferred from homology"/>
<dbReference type="Pfam" id="PF12832">
    <property type="entry name" value="MFS_1_like"/>
    <property type="match status" value="1"/>
</dbReference>
<evidence type="ECO:0000256" key="2">
    <source>
        <dbReference type="ARBA" id="ARBA00005241"/>
    </source>
</evidence>
<feature type="domain" description="Major facilitator superfamily (MFS) profile" evidence="8">
    <location>
        <begin position="210"/>
        <end position="407"/>
    </location>
</feature>
<dbReference type="EMBL" id="KB007966">
    <property type="protein sequence ID" value="ELR17977.1"/>
    <property type="molecule type" value="Genomic_DNA"/>
</dbReference>
<evidence type="ECO:0000313" key="10">
    <source>
        <dbReference type="Proteomes" id="UP000011083"/>
    </source>
</evidence>
<feature type="transmembrane region" description="Helical" evidence="7">
    <location>
        <begin position="167"/>
        <end position="187"/>
    </location>
</feature>
<feature type="transmembrane region" description="Helical" evidence="7">
    <location>
        <begin position="142"/>
        <end position="161"/>
    </location>
</feature>
<dbReference type="GeneID" id="14918668"/>
<feature type="transmembrane region" description="Helical" evidence="7">
    <location>
        <begin position="343"/>
        <end position="366"/>
    </location>
</feature>
<feature type="transmembrane region" description="Helical" evidence="7">
    <location>
        <begin position="275"/>
        <end position="295"/>
    </location>
</feature>
<feature type="transmembrane region" description="Helical" evidence="7">
    <location>
        <begin position="372"/>
        <end position="391"/>
    </location>
</feature>
<dbReference type="RefSeq" id="XP_004339994.1">
    <property type="nucleotide sequence ID" value="XM_004339946.1"/>
</dbReference>
<feature type="transmembrane region" description="Helical" evidence="7">
    <location>
        <begin position="199"/>
        <end position="224"/>
    </location>
</feature>
<feature type="transmembrane region" description="Helical" evidence="7">
    <location>
        <begin position="99"/>
        <end position="121"/>
    </location>
</feature>
<organism evidence="9 10">
    <name type="scientific">Acanthamoeba castellanii (strain ATCC 30010 / Neff)</name>
    <dbReference type="NCBI Taxonomy" id="1257118"/>
    <lineage>
        <taxon>Eukaryota</taxon>
        <taxon>Amoebozoa</taxon>
        <taxon>Discosea</taxon>
        <taxon>Longamoebia</taxon>
        <taxon>Centramoebida</taxon>
        <taxon>Acanthamoebidae</taxon>
        <taxon>Acanthamoeba</taxon>
    </lineage>
</organism>
<protein>
    <submittedName>
        <fullName evidence="9">Transporter, major facilitator subfamily protein</fullName>
    </submittedName>
</protein>
<name>L8GYE3_ACACF</name>
<accession>L8GYE3</accession>
<dbReference type="GO" id="GO:0022857">
    <property type="term" value="F:transmembrane transporter activity"/>
    <property type="evidence" value="ECO:0007669"/>
    <property type="project" value="InterPro"/>
</dbReference>
<evidence type="ECO:0000256" key="1">
    <source>
        <dbReference type="ARBA" id="ARBA00004141"/>
    </source>
</evidence>
<evidence type="ECO:0000259" key="8">
    <source>
        <dbReference type="PROSITE" id="PS50850"/>
    </source>
</evidence>
<keyword evidence="5 7" id="KW-0472">Membrane</keyword>
<comment type="subcellular location">
    <subcellularLocation>
        <location evidence="1">Membrane</location>
        <topology evidence="1">Multi-pass membrane protein</topology>
    </subcellularLocation>
</comment>